<dbReference type="SUPFAM" id="SSF53300">
    <property type="entry name" value="vWA-like"/>
    <property type="match status" value="1"/>
</dbReference>
<dbReference type="InterPro" id="IPR036465">
    <property type="entry name" value="vWFA_dom_sf"/>
</dbReference>
<protein>
    <submittedName>
        <fullName evidence="3">VWA domain-containing protein</fullName>
    </submittedName>
</protein>
<dbReference type="InterPro" id="IPR011047">
    <property type="entry name" value="Quinoprotein_ADH-like_sf"/>
</dbReference>
<dbReference type="EMBL" id="DUFG01000031">
    <property type="protein sequence ID" value="HIH08916.1"/>
    <property type="molecule type" value="Genomic_DNA"/>
</dbReference>
<organism evidence="3 4">
    <name type="scientific">Candidatus Iainarchaeum sp</name>
    <dbReference type="NCBI Taxonomy" id="3101447"/>
    <lineage>
        <taxon>Archaea</taxon>
        <taxon>Candidatus Iainarchaeota</taxon>
        <taxon>Candidatus Iainarchaeia</taxon>
        <taxon>Candidatus Iainarchaeales</taxon>
        <taxon>Candidatus Iainarchaeaceae</taxon>
        <taxon>Candidatus Iainarchaeum</taxon>
    </lineage>
</organism>
<dbReference type="InterPro" id="IPR002035">
    <property type="entry name" value="VWF_A"/>
</dbReference>
<dbReference type="SMART" id="SM00327">
    <property type="entry name" value="VWA"/>
    <property type="match status" value="1"/>
</dbReference>
<dbReference type="Pfam" id="PF00092">
    <property type="entry name" value="VWA"/>
    <property type="match status" value="1"/>
</dbReference>
<evidence type="ECO:0000313" key="4">
    <source>
        <dbReference type="Proteomes" id="UP000577419"/>
    </source>
</evidence>
<comment type="caution">
    <text evidence="3">The sequence shown here is derived from an EMBL/GenBank/DDBJ whole genome shotgun (WGS) entry which is preliminary data.</text>
</comment>
<dbReference type="CDD" id="cd00198">
    <property type="entry name" value="vWFA"/>
    <property type="match status" value="1"/>
</dbReference>
<name>A0A7J4J124_9ARCH</name>
<dbReference type="InterPro" id="IPR013211">
    <property type="entry name" value="LVIVD"/>
</dbReference>
<proteinExistence type="predicted"/>
<feature type="transmembrane region" description="Helical" evidence="1">
    <location>
        <begin position="35"/>
        <end position="57"/>
    </location>
</feature>
<feature type="domain" description="VWFA" evidence="2">
    <location>
        <begin position="541"/>
        <end position="715"/>
    </location>
</feature>
<evidence type="ECO:0000256" key="1">
    <source>
        <dbReference type="SAM" id="Phobius"/>
    </source>
</evidence>
<keyword evidence="1" id="KW-0812">Transmembrane</keyword>
<accession>A0A7J4J124</accession>
<dbReference type="InterPro" id="IPR011635">
    <property type="entry name" value="CARDB"/>
</dbReference>
<reference evidence="4" key="1">
    <citation type="journal article" date="2020" name="bioRxiv">
        <title>A rank-normalized archaeal taxonomy based on genome phylogeny resolves widespread incomplete and uneven classifications.</title>
        <authorList>
            <person name="Rinke C."/>
            <person name="Chuvochina M."/>
            <person name="Mussig A.J."/>
            <person name="Chaumeil P.-A."/>
            <person name="Waite D.W."/>
            <person name="Whitman W.B."/>
            <person name="Parks D.H."/>
            <person name="Hugenholtz P."/>
        </authorList>
    </citation>
    <scope>NUCLEOTIDE SEQUENCE [LARGE SCALE GENOMIC DNA]</scope>
</reference>
<dbReference type="PROSITE" id="PS50234">
    <property type="entry name" value="VWFA"/>
    <property type="match status" value="1"/>
</dbReference>
<dbReference type="AlphaFoldDB" id="A0A7J4J124"/>
<dbReference type="PANTHER" id="PTHR10579">
    <property type="entry name" value="CALCIUM-ACTIVATED CHLORIDE CHANNEL REGULATOR"/>
    <property type="match status" value="1"/>
</dbReference>
<dbReference type="Gene3D" id="3.40.50.410">
    <property type="entry name" value="von Willebrand factor, type A domain"/>
    <property type="match status" value="2"/>
</dbReference>
<gene>
    <name evidence="3" type="ORF">HA237_06140</name>
</gene>
<dbReference type="PANTHER" id="PTHR10579:SF43">
    <property type="entry name" value="ZINC FINGER (C3HC4-TYPE RING FINGER) FAMILY PROTEIN"/>
    <property type="match status" value="1"/>
</dbReference>
<keyword evidence="1" id="KW-0472">Membrane</keyword>
<dbReference type="SUPFAM" id="SSF50998">
    <property type="entry name" value="Quinoprotein alcohol dehydrogenase-like"/>
    <property type="match status" value="1"/>
</dbReference>
<dbReference type="Pfam" id="PF08309">
    <property type="entry name" value="LVIVD"/>
    <property type="match status" value="6"/>
</dbReference>
<dbReference type="InterPro" id="IPR051266">
    <property type="entry name" value="CLCR"/>
</dbReference>
<dbReference type="Gene3D" id="2.60.40.10">
    <property type="entry name" value="Immunoglobulins"/>
    <property type="match status" value="1"/>
</dbReference>
<dbReference type="InterPro" id="IPR013783">
    <property type="entry name" value="Ig-like_fold"/>
</dbReference>
<keyword evidence="1" id="KW-1133">Transmembrane helix</keyword>
<evidence type="ECO:0000313" key="3">
    <source>
        <dbReference type="EMBL" id="HIH08916.1"/>
    </source>
</evidence>
<dbReference type="Pfam" id="PF07705">
    <property type="entry name" value="CARDB"/>
    <property type="match status" value="1"/>
</dbReference>
<evidence type="ECO:0000259" key="2">
    <source>
        <dbReference type="PROSITE" id="PS50234"/>
    </source>
</evidence>
<sequence>MNSRYTRCHEGSGRGKGFVKTFSTKGLRKEEKRGFAFSTDAVIATVLVGAALALLAVQPSINTSVSGLSLKQASDDVFLSMQRSGFMLLTIDSNAPSEAVAQIRLKALGLLPENTELFVELKQFDLNIEECRANKTFNACFESVASVNSGPAIPSGKEVVGGTTYFFKKQGSSDCNLSYLELKEFEGMHEDYGSELFFSEQKPLELFFQEEGGGEDLNINFDVNVSPSESISCDENVTVTLSVSVPENVRTPIDVVLVLDRSGSMSWNGYVSTSSANSVWGNDGNYVFVGDGSAGVRAIDVSNPRLPVIVDTIDPGSVNDVYGEGNYLYATETASDDELIAYDVSNPSDLQQLDRLIFSSVYGVFALNDFVFVAGDRSGGGNNRGLYIVDASNKSDLTNRGRANQNYARSSFVVGNTAFLAIGSNGFATVDVTNKDAPVVLDTYDTSGYGWSTLIEGNYGFGADGEAGLQVFDISNLNNIQLADNFDTPDYSYSVFVLGNKAYVADYSSLQILDVSDPNNVVFEKSFSSPYEYQDLFVKDNFAFLAAGSIGFITLDLINGPRIDNAKQAASEFVDFNGWSLPPDQIGVVSFNTSATLNQQLTTNKTDLNSAIYSLVASGGTNIEEGIRSATTELTSVRANPNALHFQVVLSDGQSNSGNSLLAAQDAADEEIVIYTVGFGADASEAELTAIAEATGGSYYFAEDDNALSEIFNLIAEQIEELANDSNVNVPIGGGALVSNPGSGSIVDGNLLFNSGSITPDTPWSASYILNFPCSNAFNCSIDALSFPGEGSYFEYVDVNGITRRVDFNVSTTLDFLNRDLTVDIYGAELVGESSAEIDVNVANVGDLNSGETLLNFYLDDINGTLLDSKNVPELCGLNDSVCTSTRFTVFSPVSISQEGVIYAVVNDNNSVSECPNNNFDAVNCFGGPATEYYALEYRVWRE</sequence>
<dbReference type="Proteomes" id="UP000577419">
    <property type="component" value="Unassembled WGS sequence"/>
</dbReference>